<sequence length="74" mass="8332">MVLVRHRSREVAFLFGLETVSSGETDYCLWNEMGPPYKGGQHLHLRSRTAEVRGRPRIMCGLTAALRGGRYIGL</sequence>
<accession>A0A8X6R011</accession>
<feature type="non-terminal residue" evidence="1">
    <location>
        <position position="74"/>
    </location>
</feature>
<proteinExistence type="predicted"/>
<reference evidence="1" key="1">
    <citation type="submission" date="2020-08" db="EMBL/GenBank/DDBJ databases">
        <title>Multicomponent nature underlies the extraordinary mechanical properties of spider dragline silk.</title>
        <authorList>
            <person name="Kono N."/>
            <person name="Nakamura H."/>
            <person name="Mori M."/>
            <person name="Yoshida Y."/>
            <person name="Ohtoshi R."/>
            <person name="Malay A.D."/>
            <person name="Moran D.A.P."/>
            <person name="Tomita M."/>
            <person name="Numata K."/>
            <person name="Arakawa K."/>
        </authorList>
    </citation>
    <scope>NUCLEOTIDE SEQUENCE</scope>
</reference>
<gene>
    <name evidence="1" type="ORF">NPIL_139471</name>
</gene>
<organism evidence="1 2">
    <name type="scientific">Nephila pilipes</name>
    <name type="common">Giant wood spider</name>
    <name type="synonym">Nephila maculata</name>
    <dbReference type="NCBI Taxonomy" id="299642"/>
    <lineage>
        <taxon>Eukaryota</taxon>
        <taxon>Metazoa</taxon>
        <taxon>Ecdysozoa</taxon>
        <taxon>Arthropoda</taxon>
        <taxon>Chelicerata</taxon>
        <taxon>Arachnida</taxon>
        <taxon>Araneae</taxon>
        <taxon>Araneomorphae</taxon>
        <taxon>Entelegynae</taxon>
        <taxon>Araneoidea</taxon>
        <taxon>Nephilidae</taxon>
        <taxon>Nephila</taxon>
    </lineage>
</organism>
<comment type="caution">
    <text evidence="1">The sequence shown here is derived from an EMBL/GenBank/DDBJ whole genome shotgun (WGS) entry which is preliminary data.</text>
</comment>
<evidence type="ECO:0000313" key="1">
    <source>
        <dbReference type="EMBL" id="GFU62036.1"/>
    </source>
</evidence>
<dbReference type="AlphaFoldDB" id="A0A8X6R011"/>
<name>A0A8X6R011_NEPPI</name>
<evidence type="ECO:0000313" key="2">
    <source>
        <dbReference type="Proteomes" id="UP000887013"/>
    </source>
</evidence>
<protein>
    <submittedName>
        <fullName evidence="1">Uncharacterized protein</fullName>
    </submittedName>
</protein>
<dbReference type="EMBL" id="BMAW01041022">
    <property type="protein sequence ID" value="GFU62036.1"/>
    <property type="molecule type" value="Genomic_DNA"/>
</dbReference>
<keyword evidence="2" id="KW-1185">Reference proteome</keyword>
<dbReference type="Proteomes" id="UP000887013">
    <property type="component" value="Unassembled WGS sequence"/>
</dbReference>